<evidence type="ECO:0000256" key="2">
    <source>
        <dbReference type="ARBA" id="ARBA00022603"/>
    </source>
</evidence>
<evidence type="ECO:0000313" key="7">
    <source>
        <dbReference type="EMBL" id="UXE59986.1"/>
    </source>
</evidence>
<dbReference type="PANTHER" id="PTHR42786">
    <property type="entry name" value="TRNA/RRNA METHYLTRANSFERASE"/>
    <property type="match status" value="1"/>
</dbReference>
<keyword evidence="5" id="KW-0819">tRNA processing</keyword>
<feature type="domain" description="tRNA/rRNA methyltransferase SpoU type" evidence="6">
    <location>
        <begin position="7"/>
        <end position="155"/>
    </location>
</feature>
<accession>A0A977KU55</accession>
<evidence type="ECO:0000256" key="4">
    <source>
        <dbReference type="ARBA" id="ARBA00022691"/>
    </source>
</evidence>
<evidence type="ECO:0000256" key="5">
    <source>
        <dbReference type="RuleBase" id="RU362024"/>
    </source>
</evidence>
<keyword evidence="5" id="KW-0963">Cytoplasm</keyword>
<dbReference type="SUPFAM" id="SSF75217">
    <property type="entry name" value="alpha/beta knot"/>
    <property type="match status" value="1"/>
</dbReference>
<comment type="catalytic activity">
    <reaction evidence="5">
        <text>uridine(32) in tRNA + S-adenosyl-L-methionine = 2'-O-methyluridine(32) in tRNA + S-adenosyl-L-homocysteine + H(+)</text>
        <dbReference type="Rhea" id="RHEA:42936"/>
        <dbReference type="Rhea" id="RHEA-COMP:10107"/>
        <dbReference type="Rhea" id="RHEA-COMP:10290"/>
        <dbReference type="ChEBI" id="CHEBI:15378"/>
        <dbReference type="ChEBI" id="CHEBI:57856"/>
        <dbReference type="ChEBI" id="CHEBI:59789"/>
        <dbReference type="ChEBI" id="CHEBI:65315"/>
        <dbReference type="ChEBI" id="CHEBI:74478"/>
        <dbReference type="EC" id="2.1.1.200"/>
    </reaction>
</comment>
<comment type="function">
    <text evidence="5">Catalyzes the formation of 2'O-methylated cytidine (Cm32) or 2'O-methylated uridine (Um32) at position 32 in tRNA.</text>
</comment>
<comment type="similarity">
    <text evidence="1">Belongs to the class IV-like SAM-binding methyltransferase superfamily. RNA methyltransferase TrmH family.</text>
</comment>
<dbReference type="InterPro" id="IPR004384">
    <property type="entry name" value="RNA_MeTrfase_TrmJ/LasT"/>
</dbReference>
<dbReference type="Pfam" id="PF00588">
    <property type="entry name" value="SpoU_methylase"/>
    <property type="match status" value="1"/>
</dbReference>
<dbReference type="InterPro" id="IPR029026">
    <property type="entry name" value="tRNA_m1G_MTases_N"/>
</dbReference>
<evidence type="ECO:0000259" key="6">
    <source>
        <dbReference type="Pfam" id="PF00588"/>
    </source>
</evidence>
<dbReference type="NCBIfam" id="TIGR00050">
    <property type="entry name" value="rRNA_methyl_1"/>
    <property type="match status" value="1"/>
</dbReference>
<keyword evidence="3" id="KW-0808">Transferase</keyword>
<dbReference type="Proteomes" id="UP001065613">
    <property type="component" value="Chromosome"/>
</dbReference>
<proteinExistence type="inferred from homology"/>
<comment type="subcellular location">
    <subcellularLocation>
        <location evidence="5">Cytoplasm</location>
    </subcellularLocation>
</comment>
<dbReference type="EMBL" id="CP073041">
    <property type="protein sequence ID" value="UXE59986.1"/>
    <property type="molecule type" value="Genomic_DNA"/>
</dbReference>
<evidence type="ECO:0000256" key="1">
    <source>
        <dbReference type="ARBA" id="ARBA00007228"/>
    </source>
</evidence>
<reference evidence="7" key="1">
    <citation type="submission" date="2021-04" db="EMBL/GenBank/DDBJ databases">
        <title>Genome sequence of Woronichinia naegeliana from Washington state freshwater lake bloom.</title>
        <authorList>
            <person name="Dreher T.W."/>
        </authorList>
    </citation>
    <scope>NUCLEOTIDE SEQUENCE</scope>
    <source>
        <strain evidence="7">WA131</strain>
    </source>
</reference>
<dbReference type="PIRSF" id="PIRSF004808">
    <property type="entry name" value="LasT"/>
    <property type="match status" value="1"/>
</dbReference>
<dbReference type="KEGG" id="wna:KA717_30545"/>
<dbReference type="GO" id="GO:0005829">
    <property type="term" value="C:cytosol"/>
    <property type="evidence" value="ECO:0007669"/>
    <property type="project" value="TreeGrafter"/>
</dbReference>
<sequence length="255" mass="28273">MFSLDGIKIILVEPVGPLNVGSVARVMKNMGLSQLVLVSPQCDPLGEEARRMAVHGVELLEQAQQVPSLAIALQGCHRAIATTARSRSLETPLETPRQALPWLIQPSLTTALIFGREDRGLSNDELNQAHRFVGIPANPNYTSLNLAQSVAICAYELSQAQDQPDQQVTLPVDRLNLATSEQLEGYYQHLERNLLTIGVLYPHTAHARMEKLRRLYQRAQLTSEEVALLRGILGQVDWLWQQLPASHSLSQKPTP</sequence>
<dbReference type="Gene3D" id="3.40.1280.10">
    <property type="match status" value="1"/>
</dbReference>
<dbReference type="PANTHER" id="PTHR42786:SF2">
    <property type="entry name" value="TRNA (CYTIDINE_URIDINE-2'-O-)-METHYLTRANSFERASE TRMJ"/>
    <property type="match status" value="1"/>
</dbReference>
<dbReference type="GO" id="GO:0002128">
    <property type="term" value="P:tRNA nucleoside ribose methylation"/>
    <property type="evidence" value="ECO:0007669"/>
    <property type="project" value="TreeGrafter"/>
</dbReference>
<dbReference type="CDD" id="cd18093">
    <property type="entry name" value="SpoU-like_TrmJ"/>
    <property type="match status" value="1"/>
</dbReference>
<protein>
    <recommendedName>
        <fullName evidence="5">tRNA (cytidine/uridine-2'-O-)-methyltransferase TrmJ</fullName>
        <ecNumber evidence="5">2.1.1.200</ecNumber>
    </recommendedName>
    <alternativeName>
        <fullName evidence="5">tRNA (cytidine(32)/uridine(32)-2'-O)-methyltransferase</fullName>
    </alternativeName>
    <alternativeName>
        <fullName evidence="5">tRNA Cm32/Um32 methyltransferase</fullName>
    </alternativeName>
</protein>
<keyword evidence="2 5" id="KW-0489">Methyltransferase</keyword>
<organism evidence="7">
    <name type="scientific">Woronichinia naegeliana WA131</name>
    <dbReference type="NCBI Taxonomy" id="2824559"/>
    <lineage>
        <taxon>Bacteria</taxon>
        <taxon>Bacillati</taxon>
        <taxon>Cyanobacteriota</taxon>
        <taxon>Cyanophyceae</taxon>
        <taxon>Synechococcales</taxon>
        <taxon>Coelosphaeriaceae</taxon>
        <taxon>Woronichinia</taxon>
    </lineage>
</organism>
<dbReference type="Gene3D" id="1.10.8.590">
    <property type="match status" value="1"/>
</dbReference>
<keyword evidence="4 5" id="KW-0949">S-adenosyl-L-methionine</keyword>
<name>A0A977KU55_9CYAN</name>
<gene>
    <name evidence="5" type="primary">trmJ</name>
    <name evidence="7" type="ORF">KA717_30545</name>
</gene>
<dbReference type="InterPro" id="IPR029028">
    <property type="entry name" value="Alpha/beta_knot_MTases"/>
</dbReference>
<dbReference type="EC" id="2.1.1.200" evidence="5"/>
<dbReference type="GO" id="GO:0003723">
    <property type="term" value="F:RNA binding"/>
    <property type="evidence" value="ECO:0007669"/>
    <property type="project" value="InterPro"/>
</dbReference>
<dbReference type="AlphaFoldDB" id="A0A977KU55"/>
<comment type="subunit">
    <text evidence="5">Homodimer.</text>
</comment>
<comment type="catalytic activity">
    <reaction evidence="5">
        <text>cytidine(32) in tRNA + S-adenosyl-L-methionine = 2'-O-methylcytidine(32) in tRNA + S-adenosyl-L-homocysteine + H(+)</text>
        <dbReference type="Rhea" id="RHEA:42932"/>
        <dbReference type="Rhea" id="RHEA-COMP:10288"/>
        <dbReference type="Rhea" id="RHEA-COMP:10289"/>
        <dbReference type="ChEBI" id="CHEBI:15378"/>
        <dbReference type="ChEBI" id="CHEBI:57856"/>
        <dbReference type="ChEBI" id="CHEBI:59789"/>
        <dbReference type="ChEBI" id="CHEBI:74495"/>
        <dbReference type="ChEBI" id="CHEBI:82748"/>
        <dbReference type="EC" id="2.1.1.200"/>
    </reaction>
</comment>
<evidence type="ECO:0000256" key="3">
    <source>
        <dbReference type="ARBA" id="ARBA00022679"/>
    </source>
</evidence>
<dbReference type="InterPro" id="IPR001537">
    <property type="entry name" value="SpoU_MeTrfase"/>
</dbReference>
<dbReference type="GO" id="GO:0160206">
    <property type="term" value="F:tRNA (cytidine(32)/uridine(32)-2'-O)-methyltransferase activity"/>
    <property type="evidence" value="ECO:0007669"/>
    <property type="project" value="UniProtKB-EC"/>
</dbReference>